<dbReference type="InterPro" id="IPR013595">
    <property type="entry name" value="Pept_S33_TAP-like_C"/>
</dbReference>
<name>A0ABM8HE05_9MICO</name>
<dbReference type="InterPro" id="IPR051601">
    <property type="entry name" value="Serine_prot/Carboxylest_S33"/>
</dbReference>
<feature type="domain" description="Peptidase S33 tripeptidyl aminopeptidase-like C-terminal" evidence="5">
    <location>
        <begin position="267"/>
        <end position="363"/>
    </location>
</feature>
<dbReference type="PANTHER" id="PTHR43248">
    <property type="entry name" value="2-SUCCINYL-6-HYDROXY-2,4-CYCLOHEXADIENE-1-CARBOXYLATE SYNTHASE"/>
    <property type="match status" value="1"/>
</dbReference>
<evidence type="ECO:0000256" key="1">
    <source>
        <dbReference type="ARBA" id="ARBA00010088"/>
    </source>
</evidence>
<dbReference type="InterPro" id="IPR029058">
    <property type="entry name" value="AB_hydrolase_fold"/>
</dbReference>
<sequence>MPSTRSEIKQQLSYDAWFRRSCAQHGGALLNRVSTADTARDMDLIRSGLGERTISYLGMSYGSFLGQTYAALFPNRLRATVMDGVVDARALTRDDKHLTAPMRQGQDVGMSETIRSSMGVCDQAGPERCALAPNALRTYDQTRRLLDKRPLQLPGLQMTRGYLGMVVGFSSYSTQMYPQMASWVKAVNRLLTEDLDPATRGSLEQEVLGLLTGVGLFRPGANYDDWAASLGVDGRAVSCLDQPAPRIPQLVAAKAAKRDRTYPGGGPWSWSGTVCVGWPGSPDSAYRGPWTGMKMLNPPLMLTTTHDPALPSAGAQRTRELLPGAGIVNVDSWGHGVLGTSQCATRQLGDYLLRPGPRGDVSCKPDEQMLLYGVG</sequence>
<accession>A0ABM8HE05</accession>
<keyword evidence="2" id="KW-0732">Signal</keyword>
<dbReference type="Gene3D" id="3.40.50.1820">
    <property type="entry name" value="alpha/beta hydrolase"/>
    <property type="match status" value="1"/>
</dbReference>
<evidence type="ECO:0000256" key="3">
    <source>
        <dbReference type="ARBA" id="ARBA00022801"/>
    </source>
</evidence>
<protein>
    <recommendedName>
        <fullName evidence="7">Peptidase S33 tripeptidyl aminopeptidase-like C-terminal domain-containing protein</fullName>
    </recommendedName>
</protein>
<proteinExistence type="inferred from homology"/>
<feature type="domain" description="AB hydrolase-1" evidence="4">
    <location>
        <begin position="31"/>
        <end position="91"/>
    </location>
</feature>
<dbReference type="PANTHER" id="PTHR43248:SF29">
    <property type="entry name" value="TRIPEPTIDYL AMINOPEPTIDASE"/>
    <property type="match status" value="1"/>
</dbReference>
<dbReference type="RefSeq" id="WP_289231338.1">
    <property type="nucleotide sequence ID" value="NZ_AP027735.1"/>
</dbReference>
<evidence type="ECO:0000259" key="4">
    <source>
        <dbReference type="Pfam" id="PF00561"/>
    </source>
</evidence>
<dbReference type="EMBL" id="AP027735">
    <property type="protein sequence ID" value="BDZ59215.1"/>
    <property type="molecule type" value="Genomic_DNA"/>
</dbReference>
<keyword evidence="3" id="KW-0378">Hydrolase</keyword>
<organism evidence="6">
    <name type="scientific">Barrientosiimonas endolithica</name>
    <dbReference type="NCBI Taxonomy" id="1535208"/>
    <lineage>
        <taxon>Bacteria</taxon>
        <taxon>Bacillati</taxon>
        <taxon>Actinomycetota</taxon>
        <taxon>Actinomycetes</taxon>
        <taxon>Micrococcales</taxon>
        <taxon>Dermacoccaceae</taxon>
        <taxon>Barrientosiimonas</taxon>
    </lineage>
</organism>
<evidence type="ECO:0000256" key="2">
    <source>
        <dbReference type="ARBA" id="ARBA00022729"/>
    </source>
</evidence>
<dbReference type="SUPFAM" id="SSF53474">
    <property type="entry name" value="alpha/beta-Hydrolases"/>
    <property type="match status" value="1"/>
</dbReference>
<evidence type="ECO:0008006" key="7">
    <source>
        <dbReference type="Google" id="ProtNLM"/>
    </source>
</evidence>
<comment type="similarity">
    <text evidence="1">Belongs to the peptidase S33 family.</text>
</comment>
<reference evidence="6" key="2">
    <citation type="submission" date="2023-02" db="EMBL/GenBank/DDBJ databases">
        <authorList>
            <person name="Sun Q."/>
            <person name="Mori K."/>
        </authorList>
    </citation>
    <scope>NUCLEOTIDE SEQUENCE</scope>
    <source>
        <strain evidence="6">NBRC 110608</strain>
    </source>
</reference>
<dbReference type="Pfam" id="PF00561">
    <property type="entry name" value="Abhydrolase_1"/>
    <property type="match status" value="1"/>
</dbReference>
<reference evidence="6" key="1">
    <citation type="journal article" date="2014" name="Int. J. Syst. Evol. Microbiol.">
        <title>Complete genome of a new Firmicutes species belonging to the dominant human colonic microbiota ('Ruminococcus bicirculans') reveals two chromosomes and a selective capacity to utilize plant glucans.</title>
        <authorList>
            <consortium name="NISC Comparative Sequencing Program"/>
            <person name="Wegmann U."/>
            <person name="Louis P."/>
            <person name="Goesmann A."/>
            <person name="Henrissat B."/>
            <person name="Duncan S.H."/>
            <person name="Flint H.J."/>
        </authorList>
    </citation>
    <scope>NUCLEOTIDE SEQUENCE</scope>
    <source>
        <strain evidence="6">NBRC 110608</strain>
    </source>
</reference>
<dbReference type="InterPro" id="IPR000073">
    <property type="entry name" value="AB_hydrolase_1"/>
</dbReference>
<gene>
    <name evidence="6" type="ORF">GCM10025872_28720</name>
</gene>
<evidence type="ECO:0000313" key="6">
    <source>
        <dbReference type="EMBL" id="BDZ59215.1"/>
    </source>
</evidence>
<dbReference type="Pfam" id="PF08386">
    <property type="entry name" value="Abhydrolase_4"/>
    <property type="match status" value="1"/>
</dbReference>
<evidence type="ECO:0000259" key="5">
    <source>
        <dbReference type="Pfam" id="PF08386"/>
    </source>
</evidence>